<protein>
    <recommendedName>
        <fullName evidence="5">OmpA-like domain-containing protein</fullName>
    </recommendedName>
</protein>
<proteinExistence type="predicted"/>
<evidence type="ECO:0000313" key="4">
    <source>
        <dbReference type="Proteomes" id="UP000664414"/>
    </source>
</evidence>
<feature type="region of interest" description="Disordered" evidence="1">
    <location>
        <begin position="100"/>
        <end position="151"/>
    </location>
</feature>
<dbReference type="AlphaFoldDB" id="A0A8J7PK42"/>
<sequence>MKIVSKNIVLGVSMWMLSMGPSLWASSTEFPEELPERSESSLPAFPPQKEALNFSFQIRVPFMAEEREIILDEPAPILPSGNPPTEEELAWREALIAKASSSKSADAEKSPKSRKKPINKTHSIKESKGSSDERSPKNGRRRAGSGVKKDEPVAAFLSASSSVTHDEITFQPPAKVTYLKEDENKDPVIGVTFAVPLKGAPEKLTQEQIRELLGIPLKRKIIEIGFNSTVAGDVATKKVELEGGLASHKLTALGVQRISHILDTHPDAIAKLDSDEKRNDHTVKDQGYEYGFLGYYDLHLPSGKKISESRFRIAIALK</sequence>
<comment type="caution">
    <text evidence="3">The sequence shown here is derived from an EMBL/GenBank/DDBJ whole genome shotgun (WGS) entry which is preliminary data.</text>
</comment>
<organism evidence="3 4">
    <name type="scientific">Candidatus Paracaedimonas acanthamoebae</name>
    <dbReference type="NCBI Taxonomy" id="244581"/>
    <lineage>
        <taxon>Bacteria</taxon>
        <taxon>Pseudomonadati</taxon>
        <taxon>Pseudomonadota</taxon>
        <taxon>Alphaproteobacteria</taxon>
        <taxon>Holosporales</taxon>
        <taxon>Caedimonadaceae</taxon>
        <taxon>Candidatus Paracaedimonas</taxon>
    </lineage>
</organism>
<name>A0A8J7PK42_9PROT</name>
<evidence type="ECO:0000256" key="1">
    <source>
        <dbReference type="SAM" id="MobiDB-lite"/>
    </source>
</evidence>
<keyword evidence="2" id="KW-0732">Signal</keyword>
<accession>A0A8J7PK42</accession>
<gene>
    <name evidence="3" type="ORF">J0H12_07355</name>
</gene>
<feature type="signal peptide" evidence="2">
    <location>
        <begin position="1"/>
        <end position="24"/>
    </location>
</feature>
<feature type="compositionally biased region" description="Basic and acidic residues" evidence="1">
    <location>
        <begin position="123"/>
        <end position="136"/>
    </location>
</feature>
<dbReference type="Proteomes" id="UP000664414">
    <property type="component" value="Unassembled WGS sequence"/>
</dbReference>
<dbReference type="EMBL" id="JAFKGL010000035">
    <property type="protein sequence ID" value="MBN9413715.1"/>
    <property type="molecule type" value="Genomic_DNA"/>
</dbReference>
<evidence type="ECO:0008006" key="5">
    <source>
        <dbReference type="Google" id="ProtNLM"/>
    </source>
</evidence>
<feature type="chain" id="PRO_5035233817" description="OmpA-like domain-containing protein" evidence="2">
    <location>
        <begin position="25"/>
        <end position="318"/>
    </location>
</feature>
<reference evidence="3" key="1">
    <citation type="submission" date="2021-02" db="EMBL/GenBank/DDBJ databases">
        <title>Thiocyanate and organic carbon inputs drive convergent selection for specific autotrophic Afipia and Thiobacillus strains within complex microbiomes.</title>
        <authorList>
            <person name="Huddy R.J."/>
            <person name="Sachdeva R."/>
            <person name="Kadzinga F."/>
            <person name="Kantor R.S."/>
            <person name="Harrison S.T.L."/>
            <person name="Banfield J.F."/>
        </authorList>
    </citation>
    <scope>NUCLEOTIDE SEQUENCE</scope>
    <source>
        <strain evidence="3">SCN18_10_11_15_R4_P_38_20</strain>
    </source>
</reference>
<evidence type="ECO:0000313" key="3">
    <source>
        <dbReference type="EMBL" id="MBN9413715.1"/>
    </source>
</evidence>
<evidence type="ECO:0000256" key="2">
    <source>
        <dbReference type="SAM" id="SignalP"/>
    </source>
</evidence>